<dbReference type="Gene3D" id="3.40.50.12110">
    <property type="match status" value="1"/>
</dbReference>
<feature type="non-terminal residue" evidence="1">
    <location>
        <position position="127"/>
    </location>
</feature>
<organism evidence="1">
    <name type="scientific">Eiseniibacteriota bacterium</name>
    <dbReference type="NCBI Taxonomy" id="2212470"/>
    <lineage>
        <taxon>Bacteria</taxon>
        <taxon>Candidatus Eiseniibacteriota</taxon>
    </lineage>
</organism>
<dbReference type="AlphaFoldDB" id="A0A7V2ATW0"/>
<evidence type="ECO:0008006" key="2">
    <source>
        <dbReference type="Google" id="ProtNLM"/>
    </source>
</evidence>
<dbReference type="Proteomes" id="UP000886069">
    <property type="component" value="Unassembled WGS sequence"/>
</dbReference>
<dbReference type="EMBL" id="DSEC01000125">
    <property type="protein sequence ID" value="HER43166.1"/>
    <property type="molecule type" value="Genomic_DNA"/>
</dbReference>
<comment type="caution">
    <text evidence="1">The sequence shown here is derived from an EMBL/GenBank/DDBJ whole genome shotgun (WGS) entry which is preliminary data.</text>
</comment>
<reference evidence="1" key="1">
    <citation type="journal article" date="2020" name="mSystems">
        <title>Genome- and Community-Level Interaction Insights into Carbon Utilization and Element Cycling Functions of Hydrothermarchaeota in Hydrothermal Sediment.</title>
        <authorList>
            <person name="Zhou Z."/>
            <person name="Liu Y."/>
            <person name="Xu W."/>
            <person name="Pan J."/>
            <person name="Luo Z.H."/>
            <person name="Li M."/>
        </authorList>
    </citation>
    <scope>NUCLEOTIDE SEQUENCE [LARGE SCALE GENOMIC DNA]</scope>
    <source>
        <strain evidence="1">SpSt-1233</strain>
    </source>
</reference>
<gene>
    <name evidence="1" type="ORF">ENO08_01755</name>
</gene>
<evidence type="ECO:0000313" key="1">
    <source>
        <dbReference type="EMBL" id="HER43166.1"/>
    </source>
</evidence>
<proteinExistence type="predicted"/>
<protein>
    <recommendedName>
        <fullName evidence="2">Radical SAM protein</fullName>
    </recommendedName>
</protein>
<accession>A0A7V2ATW0</accession>
<name>A0A7V2ATW0_UNCEI</name>
<sequence length="127" mass="13781">MIPLFDRLIIDRAVLGDPLAGRVMERLSAAETVVTDDVRAPAAPGSLVLRSHEGRFVKDFPVTPGAPPCGEKYIAALQGCVYGCSYCYLRSYLSHRAVTLLVNSAKMESDIREALLEGTVRLTTGEL</sequence>